<dbReference type="GO" id="GO:0012505">
    <property type="term" value="C:endomembrane system"/>
    <property type="evidence" value="ECO:0007669"/>
    <property type="project" value="UniProtKB-SubCell"/>
</dbReference>
<dbReference type="AlphaFoldDB" id="A0A8K0JQP6"/>
<evidence type="ECO:0000256" key="3">
    <source>
        <dbReference type="ARBA" id="ARBA00022692"/>
    </source>
</evidence>
<dbReference type="EMBL" id="JABELV010000014">
    <property type="protein sequence ID" value="KAG7570988.1"/>
    <property type="molecule type" value="Genomic_DNA"/>
</dbReference>
<accession>A0A8K0JQP6</accession>
<feature type="transmembrane region" description="Helical" evidence="6">
    <location>
        <begin position="340"/>
        <end position="364"/>
    </location>
</feature>
<evidence type="ECO:0000313" key="7">
    <source>
        <dbReference type="EMBL" id="KAG7570988.1"/>
    </source>
</evidence>
<dbReference type="PROSITE" id="PS51257">
    <property type="entry name" value="PROKAR_LIPOPROTEIN"/>
    <property type="match status" value="1"/>
</dbReference>
<gene>
    <name evidence="7" type="ORF">FFLO_01082</name>
</gene>
<dbReference type="Proteomes" id="UP000812966">
    <property type="component" value="Unassembled WGS sequence"/>
</dbReference>
<keyword evidence="3 6" id="KW-0812">Transmembrane</keyword>
<sequence>MSKVAHSQPGCGSSSCACKAASSSSSTVKLPKSSTTTKNSVWGIDTPVTVDETSSLVRSSGSKYGSTHAQNNESIDFNSILRPTHTIADKCDRPGGVCCKDVVQEERKLIDPDVVRDIIIGLSDGLTVPFALTAGLSSLGSSKLVYMGGLAEIVGGAFSMGVGGYLAAKAEQDTFRHRYSEITNRLAIACDSELDREVHDILGPLGLQENVSRVVSRALAQAQRAEEDRDDRLFTSSLAHQKSLFGRLGLTNRPVPKTGTAAFLLKLGEGMEEVPSSRLFLSAVTIGLSYAIGGILPIIPYFFIPVAYDALKWSIVGTSIILVIFGALKSWFTGAALGPAGVAWGAISTLAVVAAAAAIAWGIVKALET</sequence>
<dbReference type="InterPro" id="IPR008217">
    <property type="entry name" value="Ccc1_fam"/>
</dbReference>
<evidence type="ECO:0000256" key="5">
    <source>
        <dbReference type="ARBA" id="ARBA00023136"/>
    </source>
</evidence>
<evidence type="ECO:0008006" key="9">
    <source>
        <dbReference type="Google" id="ProtNLM"/>
    </source>
</evidence>
<feature type="transmembrane region" description="Helical" evidence="6">
    <location>
        <begin position="310"/>
        <end position="328"/>
    </location>
</feature>
<feature type="transmembrane region" description="Helical" evidence="6">
    <location>
        <begin position="114"/>
        <end position="132"/>
    </location>
</feature>
<dbReference type="Pfam" id="PF01988">
    <property type="entry name" value="VIT1"/>
    <property type="match status" value="1"/>
</dbReference>
<name>A0A8K0JQP6_9TREE</name>
<feature type="transmembrane region" description="Helical" evidence="6">
    <location>
        <begin position="279"/>
        <end position="304"/>
    </location>
</feature>
<comment type="similarity">
    <text evidence="2">Belongs to the CCC1 family.</text>
</comment>
<keyword evidence="8" id="KW-1185">Reference proteome</keyword>
<evidence type="ECO:0000313" key="8">
    <source>
        <dbReference type="Proteomes" id="UP000812966"/>
    </source>
</evidence>
<evidence type="ECO:0000256" key="4">
    <source>
        <dbReference type="ARBA" id="ARBA00022989"/>
    </source>
</evidence>
<dbReference type="PANTHER" id="PTHR31851">
    <property type="entry name" value="FE(2+)/MN(2+) TRANSPORTER PCL1"/>
    <property type="match status" value="1"/>
</dbReference>
<feature type="transmembrane region" description="Helical" evidence="6">
    <location>
        <begin position="144"/>
        <end position="168"/>
    </location>
</feature>
<evidence type="ECO:0000256" key="6">
    <source>
        <dbReference type="SAM" id="Phobius"/>
    </source>
</evidence>
<keyword evidence="4 6" id="KW-1133">Transmembrane helix</keyword>
<organism evidence="7 8">
    <name type="scientific">Filobasidium floriforme</name>
    <dbReference type="NCBI Taxonomy" id="5210"/>
    <lineage>
        <taxon>Eukaryota</taxon>
        <taxon>Fungi</taxon>
        <taxon>Dikarya</taxon>
        <taxon>Basidiomycota</taxon>
        <taxon>Agaricomycotina</taxon>
        <taxon>Tremellomycetes</taxon>
        <taxon>Filobasidiales</taxon>
        <taxon>Filobasidiaceae</taxon>
        <taxon>Filobasidium</taxon>
    </lineage>
</organism>
<dbReference type="GO" id="GO:0005384">
    <property type="term" value="F:manganese ion transmembrane transporter activity"/>
    <property type="evidence" value="ECO:0007669"/>
    <property type="project" value="InterPro"/>
</dbReference>
<reference evidence="7" key="1">
    <citation type="submission" date="2020-04" db="EMBL/GenBank/DDBJ databases">
        <title>Analysis of mating type loci in Filobasidium floriforme.</title>
        <authorList>
            <person name="Nowrousian M."/>
        </authorList>
    </citation>
    <scope>NUCLEOTIDE SEQUENCE</scope>
    <source>
        <strain evidence="7">CBS 6242</strain>
    </source>
</reference>
<comment type="subcellular location">
    <subcellularLocation>
        <location evidence="1">Endomembrane system</location>
        <topology evidence="1">Multi-pass membrane protein</topology>
    </subcellularLocation>
</comment>
<comment type="caution">
    <text evidence="7">The sequence shown here is derived from an EMBL/GenBank/DDBJ whole genome shotgun (WGS) entry which is preliminary data.</text>
</comment>
<keyword evidence="5 6" id="KW-0472">Membrane</keyword>
<proteinExistence type="inferred from homology"/>
<dbReference type="GO" id="GO:0030026">
    <property type="term" value="P:intracellular manganese ion homeostasis"/>
    <property type="evidence" value="ECO:0007669"/>
    <property type="project" value="InterPro"/>
</dbReference>
<evidence type="ECO:0000256" key="1">
    <source>
        <dbReference type="ARBA" id="ARBA00004127"/>
    </source>
</evidence>
<protein>
    <recommendedName>
        <fullName evidence="9">Membrane fraction protein</fullName>
    </recommendedName>
</protein>
<evidence type="ECO:0000256" key="2">
    <source>
        <dbReference type="ARBA" id="ARBA00007049"/>
    </source>
</evidence>
<dbReference type="OrthoDB" id="73465at2759"/>